<dbReference type="SUPFAM" id="SSF57667">
    <property type="entry name" value="beta-beta-alpha zinc fingers"/>
    <property type="match status" value="2"/>
</dbReference>
<proteinExistence type="inferred from homology"/>
<dbReference type="OrthoDB" id="278606at2759"/>
<feature type="compositionally biased region" description="Acidic residues" evidence="6">
    <location>
        <begin position="256"/>
        <end position="274"/>
    </location>
</feature>
<dbReference type="InterPro" id="IPR013087">
    <property type="entry name" value="Znf_C2H2_type"/>
</dbReference>
<feature type="domain" description="C2H2-type" evidence="7">
    <location>
        <begin position="200"/>
        <end position="229"/>
    </location>
</feature>
<comment type="similarity">
    <text evidence="4">Belongs to the ZNF277 family.</text>
</comment>
<comment type="caution">
    <text evidence="8">The sequence shown here is derived from an EMBL/GenBank/DDBJ whole genome shotgun (WGS) entry which is preliminary data.</text>
</comment>
<evidence type="ECO:0000256" key="2">
    <source>
        <dbReference type="ARBA" id="ARBA00022771"/>
    </source>
</evidence>
<dbReference type="Proteomes" id="UP000639338">
    <property type="component" value="Unassembled WGS sequence"/>
</dbReference>
<keyword evidence="1" id="KW-0479">Metal-binding</keyword>
<reference evidence="8 9" key="1">
    <citation type="submission" date="2020-08" db="EMBL/GenBank/DDBJ databases">
        <title>Aphidius gifuensis genome sequencing and assembly.</title>
        <authorList>
            <person name="Du Z."/>
        </authorList>
    </citation>
    <scope>NUCLEOTIDE SEQUENCE [LARGE SCALE GENOMIC DNA]</scope>
    <source>
        <strain evidence="8">YNYX2018</strain>
        <tissue evidence="8">Adults</tissue>
    </source>
</reference>
<accession>A0A834XZB1</accession>
<evidence type="ECO:0000259" key="7">
    <source>
        <dbReference type="PROSITE" id="PS50157"/>
    </source>
</evidence>
<evidence type="ECO:0000256" key="4">
    <source>
        <dbReference type="ARBA" id="ARBA00034119"/>
    </source>
</evidence>
<dbReference type="InterPro" id="IPR040048">
    <property type="entry name" value="ZNF277"/>
</dbReference>
<dbReference type="AlphaFoldDB" id="A0A834XZB1"/>
<keyword evidence="3" id="KW-0862">Zinc</keyword>
<sequence length="431" mass="51297">MSTEGKLKEDEEPVHHFKSQFVGLENNPTEKTCLLCDLKFILPTNDKQFLQHLFEKHRLVIGDVEKISSLQSYIHYWRIRFMEAPLTSFCTTMVMNCTPDGEPSKNELYYLLSDCILEDKTLRYELHQTRLEWAIAQQSKERTDNKFKRGCLFCHMEISGTRSAYLNHLSEKHNVQLGKPENLVFIDKLLDKIEEKIRKLKCIYCEKDFKDRNVLKEHMRKKFHKRINPKDKTYDDFYITNYLEPGSTWRQRQNDNDETEDLTEFNSDNEDDDSWADWDEKEICVSCLLCSKTTDDFSKILEHMVHQHKFDFIESTKDFNFYEKIKIVNYIRRQIEEKKCIYCDDECEDVVDHMIANNHQKIPQTKAWNQPEFFFPIEESDSFLYHLDTSSDDEDDEKKTNDNDNDNISAVTEDNDEVAILSREMAYACLN</sequence>
<protein>
    <recommendedName>
        <fullName evidence="7">C2H2-type domain-containing protein</fullName>
    </recommendedName>
</protein>
<evidence type="ECO:0000256" key="5">
    <source>
        <dbReference type="PROSITE-ProRule" id="PRU00042"/>
    </source>
</evidence>
<organism evidence="8 9">
    <name type="scientific">Aphidius gifuensis</name>
    <name type="common">Parasitoid wasp</name>
    <dbReference type="NCBI Taxonomy" id="684658"/>
    <lineage>
        <taxon>Eukaryota</taxon>
        <taxon>Metazoa</taxon>
        <taxon>Ecdysozoa</taxon>
        <taxon>Arthropoda</taxon>
        <taxon>Hexapoda</taxon>
        <taxon>Insecta</taxon>
        <taxon>Pterygota</taxon>
        <taxon>Neoptera</taxon>
        <taxon>Endopterygota</taxon>
        <taxon>Hymenoptera</taxon>
        <taxon>Apocrita</taxon>
        <taxon>Ichneumonoidea</taxon>
        <taxon>Braconidae</taxon>
        <taxon>Aphidiinae</taxon>
        <taxon>Aphidius</taxon>
    </lineage>
</organism>
<keyword evidence="9" id="KW-1185">Reference proteome</keyword>
<feature type="region of interest" description="Disordered" evidence="6">
    <location>
        <begin position="249"/>
        <end position="274"/>
    </location>
</feature>
<dbReference type="SMART" id="SM00355">
    <property type="entry name" value="ZnF_C2H2"/>
    <property type="match status" value="3"/>
</dbReference>
<name>A0A834XZB1_APHGI</name>
<feature type="region of interest" description="Disordered" evidence="6">
    <location>
        <begin position="388"/>
        <end position="410"/>
    </location>
</feature>
<dbReference type="InterPro" id="IPR041661">
    <property type="entry name" value="ZN622/Rei1/Reh1_Znf-C2H2"/>
</dbReference>
<evidence type="ECO:0000313" key="9">
    <source>
        <dbReference type="Proteomes" id="UP000639338"/>
    </source>
</evidence>
<dbReference type="GO" id="GO:0008270">
    <property type="term" value="F:zinc ion binding"/>
    <property type="evidence" value="ECO:0007669"/>
    <property type="project" value="UniProtKB-KW"/>
</dbReference>
<evidence type="ECO:0000256" key="3">
    <source>
        <dbReference type="ARBA" id="ARBA00022833"/>
    </source>
</evidence>
<gene>
    <name evidence="8" type="ORF">HCN44_011193</name>
</gene>
<keyword evidence="2 5" id="KW-0863">Zinc-finger</keyword>
<dbReference type="EMBL" id="JACMRX010000003">
    <property type="protein sequence ID" value="KAF7993924.1"/>
    <property type="molecule type" value="Genomic_DNA"/>
</dbReference>
<evidence type="ECO:0000256" key="1">
    <source>
        <dbReference type="ARBA" id="ARBA00022723"/>
    </source>
</evidence>
<dbReference type="Pfam" id="PF12756">
    <property type="entry name" value="zf-C2H2_2"/>
    <property type="match status" value="2"/>
</dbReference>
<evidence type="ECO:0000313" key="8">
    <source>
        <dbReference type="EMBL" id="KAF7993924.1"/>
    </source>
</evidence>
<dbReference type="PROSITE" id="PS50157">
    <property type="entry name" value="ZINC_FINGER_C2H2_2"/>
    <property type="match status" value="1"/>
</dbReference>
<dbReference type="PROSITE" id="PS00028">
    <property type="entry name" value="ZINC_FINGER_C2H2_1"/>
    <property type="match status" value="1"/>
</dbReference>
<dbReference type="PANTHER" id="PTHR13267:SF3">
    <property type="entry name" value="ZINC FINGER PROTEIN 277"/>
    <property type="match status" value="1"/>
</dbReference>
<evidence type="ECO:0000256" key="6">
    <source>
        <dbReference type="SAM" id="MobiDB-lite"/>
    </source>
</evidence>
<dbReference type="InterPro" id="IPR036236">
    <property type="entry name" value="Znf_C2H2_sf"/>
</dbReference>
<dbReference type="PANTHER" id="PTHR13267">
    <property type="entry name" value="ZINC FINGER PROTEIN 277"/>
    <property type="match status" value="1"/>
</dbReference>